<protein>
    <submittedName>
        <fullName evidence="1">Uncharacterized protein</fullName>
    </submittedName>
</protein>
<evidence type="ECO:0000313" key="1">
    <source>
        <dbReference type="EMBL" id="SMC36218.1"/>
    </source>
</evidence>
<reference evidence="1 2" key="1">
    <citation type="submission" date="2017-04" db="EMBL/GenBank/DDBJ databases">
        <authorList>
            <person name="Afonso C.L."/>
            <person name="Miller P.J."/>
            <person name="Scott M.A."/>
            <person name="Spackman E."/>
            <person name="Goraichik I."/>
            <person name="Dimitrov K.M."/>
            <person name="Suarez D.L."/>
            <person name="Swayne D.E."/>
        </authorList>
    </citation>
    <scope>NUCLEOTIDE SEQUENCE [LARGE SCALE GENOMIC DNA]</scope>
    <source>
        <strain evidence="1 2">DSM 3385</strain>
    </source>
</reference>
<gene>
    <name evidence="1" type="ORF">SAMN02746065_10186</name>
</gene>
<dbReference type="OrthoDB" id="5413313at2"/>
<accession>A0A1W1YKG4</accession>
<dbReference type="EMBL" id="FWXY01000001">
    <property type="protein sequence ID" value="SMC36218.1"/>
    <property type="molecule type" value="Genomic_DNA"/>
</dbReference>
<name>A0A1W1YKG4_9BACT</name>
<dbReference type="Proteomes" id="UP000192418">
    <property type="component" value="Unassembled WGS sequence"/>
</dbReference>
<dbReference type="AlphaFoldDB" id="A0A1W1YKG4"/>
<organism evidence="1 2">
    <name type="scientific">Desulfocicer vacuolatum DSM 3385</name>
    <dbReference type="NCBI Taxonomy" id="1121400"/>
    <lineage>
        <taxon>Bacteria</taxon>
        <taxon>Pseudomonadati</taxon>
        <taxon>Thermodesulfobacteriota</taxon>
        <taxon>Desulfobacteria</taxon>
        <taxon>Desulfobacterales</taxon>
        <taxon>Desulfobacteraceae</taxon>
        <taxon>Desulfocicer</taxon>
    </lineage>
</organism>
<proteinExistence type="predicted"/>
<dbReference type="RefSeq" id="WP_084066668.1">
    <property type="nucleotide sequence ID" value="NZ_FWXY01000001.1"/>
</dbReference>
<evidence type="ECO:0000313" key="2">
    <source>
        <dbReference type="Proteomes" id="UP000192418"/>
    </source>
</evidence>
<sequence length="351" mass="41339">MEFCCPRDALSRDEKLRRSYYEVLRDEMDQFVIEYSLVDSYNNFLRENKRYPFVETREMKPRARIPSVEFECQNSFLILFLEDHVDDQHKKYIRFFDINKTTKTNLLKHKEFPSVMDFNRNVKFLETDGFFDFMKSLMPVDYALLIQRDMNSKSRYALTHFHVRVDWPIADAAEDLAIYLRYISKDLYEKGDKYAENFQKKFFEYHGVPVMAGGRRTAAIVAAQYLRKIRGIKTIYVGSSESRALLKLGENGLSKFVLARFSRDEVREIAKSAMITQNSFTKNYAIAREGKKLVCIFNVNYDYTCHSLPPEGGRLRDLNPDTNWLTVSLEQIIPRPGVCKYSPIPFKMIYT</sequence>
<dbReference type="STRING" id="1121400.SAMN02746065_10186"/>
<keyword evidence="2" id="KW-1185">Reference proteome</keyword>